<keyword evidence="6" id="KW-0378">Hydrolase</keyword>
<dbReference type="GO" id="GO:0046872">
    <property type="term" value="F:metal ion binding"/>
    <property type="evidence" value="ECO:0007669"/>
    <property type="project" value="UniProtKB-KW"/>
</dbReference>
<dbReference type="SMART" id="SM00232">
    <property type="entry name" value="JAB_MPN"/>
    <property type="match status" value="1"/>
</dbReference>
<name>A0AAD9I5C8_9PEZI</name>
<evidence type="ECO:0000256" key="5">
    <source>
        <dbReference type="ARBA" id="ARBA00022723"/>
    </source>
</evidence>
<evidence type="ECO:0000256" key="2">
    <source>
        <dbReference type="ARBA" id="ARBA00008568"/>
    </source>
</evidence>
<organism evidence="16 17">
    <name type="scientific">Phyllachora maydis</name>
    <dbReference type="NCBI Taxonomy" id="1825666"/>
    <lineage>
        <taxon>Eukaryota</taxon>
        <taxon>Fungi</taxon>
        <taxon>Dikarya</taxon>
        <taxon>Ascomycota</taxon>
        <taxon>Pezizomycotina</taxon>
        <taxon>Sordariomycetes</taxon>
        <taxon>Sordariomycetidae</taxon>
        <taxon>Phyllachorales</taxon>
        <taxon>Phyllachoraceae</taxon>
        <taxon>Phyllachora</taxon>
    </lineage>
</organism>
<dbReference type="PROSITE" id="PS50850">
    <property type="entry name" value="MFS"/>
    <property type="match status" value="1"/>
</dbReference>
<dbReference type="Gene3D" id="3.40.140.10">
    <property type="entry name" value="Cytidine Deaminase, domain 2"/>
    <property type="match status" value="1"/>
</dbReference>
<proteinExistence type="inferred from homology"/>
<feature type="transmembrane region" description="Helical" evidence="13">
    <location>
        <begin position="114"/>
        <end position="131"/>
    </location>
</feature>
<keyword evidence="4 13" id="KW-0812">Transmembrane</keyword>
<feature type="transmembrane region" description="Helical" evidence="13">
    <location>
        <begin position="568"/>
        <end position="590"/>
    </location>
</feature>
<feature type="transmembrane region" description="Helical" evidence="13">
    <location>
        <begin position="473"/>
        <end position="494"/>
    </location>
</feature>
<reference evidence="16" key="1">
    <citation type="journal article" date="2023" name="Mol. Plant Microbe Interact.">
        <title>Elucidating the Obligate Nature and Biological Capacity of an Invasive Fungal Corn Pathogen.</title>
        <authorList>
            <person name="MacCready J.S."/>
            <person name="Roggenkamp E.M."/>
            <person name="Gdanetz K."/>
            <person name="Chilvers M.I."/>
        </authorList>
    </citation>
    <scope>NUCLEOTIDE SEQUENCE</scope>
    <source>
        <strain evidence="16">PM02</strain>
    </source>
</reference>
<feature type="compositionally biased region" description="Basic and acidic residues" evidence="12">
    <location>
        <begin position="907"/>
        <end position="923"/>
    </location>
</feature>
<dbReference type="SUPFAM" id="SSF102712">
    <property type="entry name" value="JAB1/MPN domain"/>
    <property type="match status" value="1"/>
</dbReference>
<dbReference type="InterPro" id="IPR000555">
    <property type="entry name" value="JAMM/MPN+_dom"/>
</dbReference>
<comment type="caution">
    <text evidence="16">The sequence shown here is derived from an EMBL/GenBank/DDBJ whole genome shotgun (WGS) entry which is preliminary data.</text>
</comment>
<evidence type="ECO:0008006" key="18">
    <source>
        <dbReference type="Google" id="ProtNLM"/>
    </source>
</evidence>
<dbReference type="Gene3D" id="1.20.1250.20">
    <property type="entry name" value="MFS general substrate transporter like domains"/>
    <property type="match status" value="1"/>
</dbReference>
<dbReference type="InterPro" id="IPR036259">
    <property type="entry name" value="MFS_trans_sf"/>
</dbReference>
<evidence type="ECO:0000256" key="4">
    <source>
        <dbReference type="ARBA" id="ARBA00022692"/>
    </source>
</evidence>
<feature type="region of interest" description="Disordered" evidence="12">
    <location>
        <begin position="907"/>
        <end position="931"/>
    </location>
</feature>
<dbReference type="EMBL" id="JAQQPM010000004">
    <property type="protein sequence ID" value="KAK2071263.1"/>
    <property type="molecule type" value="Genomic_DNA"/>
</dbReference>
<dbReference type="GO" id="GO:0000502">
    <property type="term" value="C:proteasome complex"/>
    <property type="evidence" value="ECO:0007669"/>
    <property type="project" value="UniProtKB-KW"/>
</dbReference>
<feature type="compositionally biased region" description="Polar residues" evidence="12">
    <location>
        <begin position="307"/>
        <end position="319"/>
    </location>
</feature>
<dbReference type="CDD" id="cd08069">
    <property type="entry name" value="MPN_RPN11_CSN5"/>
    <property type="match status" value="1"/>
</dbReference>
<dbReference type="PROSITE" id="PS50249">
    <property type="entry name" value="MPN"/>
    <property type="match status" value="1"/>
</dbReference>
<dbReference type="GO" id="GO:0034515">
    <property type="term" value="C:proteasome storage granule"/>
    <property type="evidence" value="ECO:0007669"/>
    <property type="project" value="UniProtKB-ARBA"/>
</dbReference>
<feature type="transmembrane region" description="Helical" evidence="13">
    <location>
        <begin position="500"/>
        <end position="525"/>
    </location>
</feature>
<evidence type="ECO:0000313" key="17">
    <source>
        <dbReference type="Proteomes" id="UP001217918"/>
    </source>
</evidence>
<dbReference type="Pfam" id="PF23594">
    <property type="entry name" value="RPN11_C"/>
    <property type="match status" value="1"/>
</dbReference>
<feature type="region of interest" description="Disordered" evidence="12">
    <location>
        <begin position="307"/>
        <end position="347"/>
    </location>
</feature>
<dbReference type="PANTHER" id="PTHR23502:SF181">
    <property type="entry name" value="MAJOR FACILITATOR SUPERFAMILY (MFS) PROFILE DOMAIN-CONTAINING PROTEIN"/>
    <property type="match status" value="1"/>
</dbReference>
<feature type="transmembrane region" description="Helical" evidence="13">
    <location>
        <begin position="231"/>
        <end position="251"/>
    </location>
</feature>
<feature type="transmembrane region" description="Helical" evidence="13">
    <location>
        <begin position="167"/>
        <end position="193"/>
    </location>
</feature>
<gene>
    <name evidence="16" type="ORF">P8C59_005701</name>
</gene>
<evidence type="ECO:0000256" key="11">
    <source>
        <dbReference type="ARBA" id="ARBA00023136"/>
    </source>
</evidence>
<evidence type="ECO:0000259" key="14">
    <source>
        <dbReference type="PROSITE" id="PS50249"/>
    </source>
</evidence>
<dbReference type="Proteomes" id="UP001217918">
    <property type="component" value="Unassembled WGS sequence"/>
</dbReference>
<dbReference type="GO" id="GO:0005886">
    <property type="term" value="C:plasma membrane"/>
    <property type="evidence" value="ECO:0007669"/>
    <property type="project" value="TreeGrafter"/>
</dbReference>
<evidence type="ECO:0000256" key="6">
    <source>
        <dbReference type="ARBA" id="ARBA00022801"/>
    </source>
</evidence>
<keyword evidence="8" id="KW-0647">Proteasome</keyword>
<feature type="transmembrane region" description="Helical" evidence="13">
    <location>
        <begin position="387"/>
        <end position="412"/>
    </location>
</feature>
<dbReference type="GO" id="GO:0008237">
    <property type="term" value="F:metallopeptidase activity"/>
    <property type="evidence" value="ECO:0007669"/>
    <property type="project" value="UniProtKB-KW"/>
</dbReference>
<evidence type="ECO:0000259" key="15">
    <source>
        <dbReference type="PROSITE" id="PS50850"/>
    </source>
</evidence>
<keyword evidence="17" id="KW-1185">Reference proteome</keyword>
<dbReference type="GO" id="GO:0022857">
    <property type="term" value="F:transmembrane transporter activity"/>
    <property type="evidence" value="ECO:0007669"/>
    <property type="project" value="InterPro"/>
</dbReference>
<dbReference type="InterPro" id="IPR011701">
    <property type="entry name" value="MFS"/>
</dbReference>
<evidence type="ECO:0000256" key="7">
    <source>
        <dbReference type="ARBA" id="ARBA00022833"/>
    </source>
</evidence>
<evidence type="ECO:0000256" key="9">
    <source>
        <dbReference type="ARBA" id="ARBA00022989"/>
    </source>
</evidence>
<sequence>MSTWFPPSSLDVEKSRFQSGGWRTLRELDDTEGTVQLRDSSTIAEEHEPSAVILVPQPSLTDANDPLRWPRWKKHVAFLSICTLAFLTNFAIGGFAPAFYILSQQFHKTETQTSTLLVWPIFVMGLFNFFWVPMANYFGKRPVFVVASGTLCGAYVWGALATSFGSLFWSSMLAAFAGSSTEALAASMVNDLFFLHERGAKMGLYMNFIAGGNTLGPLVCGFVITGLSWRWHKWLAVMLTGINFIIMVLFVPETRYRRGKAEKAYGQSDLATDSDYTTDSVSSLELLPRPVFSSLLSEDDLDSILSGQGSSATMRSSSEVPCVRRSLPPPYYPSPTATPDLDRSKEKPLPSPAFIPKKAWAEELSMWSGTPPDTKLFRMFIRPLPMFVYPCVTYAFLCYAVSLVVTVSVNILNPFVLQAEPYNWSPMVNGLINIPGFIGNILGGYAGGWLVDVFCDRRARRRDDGMFEPESRLWLLVFPILITAGGCVLFGYGVEETLPWISLFFGFGMVSFALTAVPTITMSYVSDCLLPINADALVLVNGYKNIVTFGFLYVIIPWVNEAGYVVSFGIQAGVFAGVIGLGMLILIPFVSEIMDNRIRSLFGGGGASMGLGAAPGTDNTNLIDNSETVHISSLALLKMLRHGRAGVPMEVMGLMLGEFVDDFTVRVVDVFAMPQSGTGVSVEAVDPVFQMKMMDMLRQTGRPESVVGWYHSHPGFGCWLSSVDINTQQSFEQLTPRAVAVVVDPIQSVKGKVVIDAFRLINPQSLMLGQEPRQSTSNLGHLNKPSIQALIHGLNRHYYSIGINYRKTALEENMLMNLHKHVWTEALQMDDFHHEGEHNKERLARLVSLAEGYEKRVKEETELTKDQLKTRYVGKLDPKKHLEDVGQQLIEDNIVAVSRQMIDKEATMAKKEAPAAAEDKMDMEQEEEEEL</sequence>
<feature type="transmembrane region" description="Helical" evidence="13">
    <location>
        <begin position="143"/>
        <end position="161"/>
    </location>
</feature>
<keyword evidence="5" id="KW-0479">Metal-binding</keyword>
<feature type="transmembrane region" description="Helical" evidence="13">
    <location>
        <begin position="205"/>
        <end position="225"/>
    </location>
</feature>
<protein>
    <recommendedName>
        <fullName evidence="18">26S proteasome regulatory subunit RPN11</fullName>
    </recommendedName>
</protein>
<dbReference type="AlphaFoldDB" id="A0AAD9I5C8"/>
<evidence type="ECO:0000256" key="8">
    <source>
        <dbReference type="ARBA" id="ARBA00022942"/>
    </source>
</evidence>
<evidence type="ECO:0000313" key="16">
    <source>
        <dbReference type="EMBL" id="KAK2071263.1"/>
    </source>
</evidence>
<keyword evidence="10" id="KW-0482">Metalloprotease</keyword>
<evidence type="ECO:0000256" key="12">
    <source>
        <dbReference type="SAM" id="MobiDB-lite"/>
    </source>
</evidence>
<keyword evidence="3" id="KW-0645">Protease</keyword>
<dbReference type="InterPro" id="IPR056263">
    <property type="entry name" value="RPN11_C"/>
</dbReference>
<keyword evidence="7" id="KW-0862">Zinc</keyword>
<feature type="transmembrane region" description="Helical" evidence="13">
    <location>
        <begin position="76"/>
        <end position="102"/>
    </location>
</feature>
<dbReference type="Pfam" id="PF01398">
    <property type="entry name" value="JAB"/>
    <property type="match status" value="1"/>
</dbReference>
<feature type="transmembrane region" description="Helical" evidence="13">
    <location>
        <begin position="432"/>
        <end position="452"/>
    </location>
</feature>
<dbReference type="FunFam" id="3.40.140.10:FF:000001">
    <property type="entry name" value="26S proteasome non-ATPase regulatory subunit"/>
    <property type="match status" value="1"/>
</dbReference>
<comment type="subcellular location">
    <subcellularLocation>
        <location evidence="1">Membrane</location>
        <topology evidence="1">Multi-pass membrane protein</topology>
    </subcellularLocation>
</comment>
<feature type="transmembrane region" description="Helical" evidence="13">
    <location>
        <begin position="537"/>
        <end position="556"/>
    </location>
</feature>
<evidence type="ECO:0000256" key="13">
    <source>
        <dbReference type="SAM" id="Phobius"/>
    </source>
</evidence>
<dbReference type="SUPFAM" id="SSF103473">
    <property type="entry name" value="MFS general substrate transporter"/>
    <property type="match status" value="1"/>
</dbReference>
<dbReference type="GO" id="GO:0006508">
    <property type="term" value="P:proteolysis"/>
    <property type="evidence" value="ECO:0007669"/>
    <property type="project" value="UniProtKB-KW"/>
</dbReference>
<evidence type="ECO:0000256" key="1">
    <source>
        <dbReference type="ARBA" id="ARBA00004141"/>
    </source>
</evidence>
<dbReference type="InterPro" id="IPR020846">
    <property type="entry name" value="MFS_dom"/>
</dbReference>
<feature type="domain" description="MPN" evidence="14">
    <location>
        <begin position="629"/>
        <end position="764"/>
    </location>
</feature>
<dbReference type="Gene3D" id="1.20.1720.10">
    <property type="entry name" value="Multidrug resistance protein D"/>
    <property type="match status" value="1"/>
</dbReference>
<dbReference type="Pfam" id="PF07690">
    <property type="entry name" value="MFS_1"/>
    <property type="match status" value="1"/>
</dbReference>
<comment type="similarity">
    <text evidence="2">Belongs to the peptidase M67A family.</text>
</comment>
<dbReference type="InterPro" id="IPR037518">
    <property type="entry name" value="MPN"/>
</dbReference>
<keyword evidence="11 13" id="KW-0472">Membrane</keyword>
<evidence type="ECO:0000256" key="10">
    <source>
        <dbReference type="ARBA" id="ARBA00023049"/>
    </source>
</evidence>
<feature type="domain" description="Major facilitator superfamily (MFS) profile" evidence="15">
    <location>
        <begin position="77"/>
        <end position="594"/>
    </location>
</feature>
<keyword evidence="9 13" id="KW-1133">Transmembrane helix</keyword>
<dbReference type="PANTHER" id="PTHR23502">
    <property type="entry name" value="MAJOR FACILITATOR SUPERFAMILY"/>
    <property type="match status" value="1"/>
</dbReference>
<accession>A0AAD9I5C8</accession>
<evidence type="ECO:0000256" key="3">
    <source>
        <dbReference type="ARBA" id="ARBA00022670"/>
    </source>
</evidence>